<dbReference type="OrthoDB" id="198254at2157"/>
<evidence type="ECO:0000256" key="1">
    <source>
        <dbReference type="ARBA" id="ARBA00022723"/>
    </source>
</evidence>
<dbReference type="EMBL" id="MWPH01000001">
    <property type="protein sequence ID" value="OVE85912.1"/>
    <property type="molecule type" value="Genomic_DNA"/>
</dbReference>
<dbReference type="GO" id="GO:0016810">
    <property type="term" value="F:hydrolase activity, acting on carbon-nitrogen (but not peptide) bonds"/>
    <property type="evidence" value="ECO:0007669"/>
    <property type="project" value="InterPro"/>
</dbReference>
<evidence type="ECO:0000313" key="5">
    <source>
        <dbReference type="Proteomes" id="UP000196084"/>
    </source>
</evidence>
<dbReference type="Proteomes" id="UP000196084">
    <property type="component" value="Unassembled WGS sequence"/>
</dbReference>
<dbReference type="PANTHER" id="PTHR10587">
    <property type="entry name" value="GLYCOSYL TRANSFERASE-RELATED"/>
    <property type="match status" value="1"/>
</dbReference>
<accession>A0A202ECE9</accession>
<dbReference type="GO" id="GO:0005975">
    <property type="term" value="P:carbohydrate metabolic process"/>
    <property type="evidence" value="ECO:0007669"/>
    <property type="project" value="InterPro"/>
</dbReference>
<dbReference type="RefSeq" id="WP_054863773.1">
    <property type="nucleotide sequence ID" value="NZ_MWPH01000001.1"/>
</dbReference>
<keyword evidence="5" id="KW-1185">Reference proteome</keyword>
<proteinExistence type="predicted"/>
<gene>
    <name evidence="4" type="ORF">B2G88_03635</name>
</gene>
<evidence type="ECO:0000313" key="4">
    <source>
        <dbReference type="EMBL" id="OVE85912.1"/>
    </source>
</evidence>
<comment type="caution">
    <text evidence="4">The sequence shown here is derived from an EMBL/GenBank/DDBJ whole genome shotgun (WGS) entry which is preliminary data.</text>
</comment>
<protein>
    <recommendedName>
        <fullName evidence="3">NodB homology domain-containing protein</fullName>
    </recommendedName>
</protein>
<organism evidence="4 5">
    <name type="scientific">Natronolimnobius baerhuensis</name>
    <dbReference type="NCBI Taxonomy" id="253108"/>
    <lineage>
        <taxon>Archaea</taxon>
        <taxon>Methanobacteriati</taxon>
        <taxon>Methanobacteriota</taxon>
        <taxon>Stenosarchaea group</taxon>
        <taxon>Halobacteria</taxon>
        <taxon>Halobacteriales</taxon>
        <taxon>Natrialbaceae</taxon>
        <taxon>Natronolimnobius</taxon>
    </lineage>
</organism>
<dbReference type="InterPro" id="IPR011330">
    <property type="entry name" value="Glyco_hydro/deAcase_b/a-brl"/>
</dbReference>
<dbReference type="AlphaFoldDB" id="A0A202ECE9"/>
<keyword evidence="2" id="KW-0378">Hydrolase</keyword>
<sequence>MTTAYLTIDDAPSPTLPETVAVLEDREVPALFFCEGRRLAEYPDHARTALEADFHLGNHTHSHAHASDLSVKTFREELERTEVLLEDVYDAAGVSRPAKLFRFPFGDKGGEHATAFQDRLAAGGFVSPDPDLIDYEWYREDHGTDRDWFWTVDVADWTVDSPAELDTELAASADRLESSAADIVLFHDAGNAPELVAHFVDRLLERGVEFEDPVSLVV</sequence>
<name>A0A202ECE9_9EURY</name>
<keyword evidence="1" id="KW-0479">Metal-binding</keyword>
<evidence type="ECO:0000256" key="2">
    <source>
        <dbReference type="ARBA" id="ARBA00022801"/>
    </source>
</evidence>
<dbReference type="PANTHER" id="PTHR10587:SF133">
    <property type="entry name" value="CHITIN DEACETYLASE 1-RELATED"/>
    <property type="match status" value="1"/>
</dbReference>
<evidence type="ECO:0000259" key="3">
    <source>
        <dbReference type="PROSITE" id="PS51677"/>
    </source>
</evidence>
<dbReference type="Gene3D" id="3.20.20.370">
    <property type="entry name" value="Glycoside hydrolase/deacetylase"/>
    <property type="match status" value="1"/>
</dbReference>
<dbReference type="CDD" id="cd10917">
    <property type="entry name" value="CE4_NodB_like_6s_7s"/>
    <property type="match status" value="1"/>
</dbReference>
<dbReference type="PROSITE" id="PS51677">
    <property type="entry name" value="NODB"/>
    <property type="match status" value="1"/>
</dbReference>
<dbReference type="GO" id="GO:0016020">
    <property type="term" value="C:membrane"/>
    <property type="evidence" value="ECO:0007669"/>
    <property type="project" value="TreeGrafter"/>
</dbReference>
<feature type="domain" description="NodB homology" evidence="3">
    <location>
        <begin position="2"/>
        <end position="211"/>
    </location>
</feature>
<dbReference type="GO" id="GO:0046872">
    <property type="term" value="F:metal ion binding"/>
    <property type="evidence" value="ECO:0007669"/>
    <property type="project" value="UniProtKB-KW"/>
</dbReference>
<dbReference type="InterPro" id="IPR002509">
    <property type="entry name" value="NODB_dom"/>
</dbReference>
<reference evidence="4 5" key="1">
    <citation type="submission" date="2017-02" db="EMBL/GenBank/DDBJ databases">
        <title>Natronthermophilus aegyptiacus gen. nov.,sp. nov., an aerobic, extremely halophilic alkalithermophilic archaeon isolated from the athalassohaline Wadi An Natrun, Egypt.</title>
        <authorList>
            <person name="Zhao B."/>
        </authorList>
    </citation>
    <scope>NUCLEOTIDE SEQUENCE [LARGE SCALE GENOMIC DNA]</scope>
    <source>
        <strain evidence="4 5">CGMCC 1.3597</strain>
    </source>
</reference>
<dbReference type="Pfam" id="PF01522">
    <property type="entry name" value="Polysacc_deac_1"/>
    <property type="match status" value="1"/>
</dbReference>
<dbReference type="SUPFAM" id="SSF88713">
    <property type="entry name" value="Glycoside hydrolase/deacetylase"/>
    <property type="match status" value="1"/>
</dbReference>
<dbReference type="InterPro" id="IPR050248">
    <property type="entry name" value="Polysacc_deacetylase_ArnD"/>
</dbReference>